<dbReference type="EMBL" id="JAJJMA010195301">
    <property type="protein sequence ID" value="MCL7038903.1"/>
    <property type="molecule type" value="Genomic_DNA"/>
</dbReference>
<protein>
    <recommendedName>
        <fullName evidence="6">WASH complex subunit 4</fullName>
    </recommendedName>
</protein>
<sequence length="1158" mass="131328">MTSVVALEEQQEKLRRLVDDWRLQSNVLLNNLAKDPCRSSSSTFDACGSNYDPIRVFAEPLEHSSLSTLVESDNVAVSKFVAVLSYDCSEISRLSQYARKNIYRQLSLFGHGSNPQEMLLEGEPQKAFGHALSLFMELSDITRRMSSVMCNLLQQLDFIYSLQDKYGTPCKSFKNITLITAFTSLGDGLAMFLILDEVLANNGHIKNYLSLFTSMLNKVKLEVDNLGISVGDVDCLDQVVNYLGRLLEFGFFKRLLREELSWVEILQKVSQNRKFLDACTASVHDGLSAILPRLDTWKESLLDRKEILHHVALFLLSTYATAQMPEKRLGKVIKEMLQVVPVIYCEGGFRFILLDLLRSQFLPPLSAWPTLRDATTESATVKSNYLIHLNEMYSRDWQSMKNALACWVASFQPTIYQMVELSKVEACLTFHFKQIIQGILLANRMQMMVTSMLDLHMLLQVPIRRERLMSLCHIVVLIKVVENTFRKKELDIIQSLPHMINLIQDEIEQSLIPEKEKLLSEISRGSRVGKIKILSSLTRGKDTDTRLTDALSLVLISLRMLEGGGSCKRLGILLTALDVLRSIGYPDIDYNRIKKLIAKVELVAKFQKIVEEVTECSFLYWREEMIGTWLPMVYMDVNKLSWLQNILGIALYKDPSIYNSDIIAPLCKDIETDLRLHVHSTHLKESVPINPRKTGVRNLSCYIQLKPLRLPMKCIHIKLHVESYLNSAFHKYTAMSPNDWKIYLDMRQLAGLKYGLVLSEIHLPEHSLEPDIDVACITQNLEKFAATYLFNMSNQVFIRKASSSHGLKASSVFGVDNVVSSITTHGLGMISTALNSVLNFVTQKIVAFQELLEENFVSSLSRKDLNILKISRETTSGYPSVQGDRYDVAMKLPFADDELRLLEHIRSTITDIGNVLGLVGVLQAGCSRYAHNKSRFICKPASIKSYEVDFQNLGSIDGMVTAAKIMDTAIEITHHAEARVKFFSSLLTTVSKELQSSEKMPLRDFYLLVPPLVIYSLDFKINNRDNILRRGLNKVNQIIMDDGFMMGVAFVLKVTEQEMALNGLHWFANMSEHLNQQLLCLEESKDTEQHTGLLCLEESKDTEQHTGSSGLSRLKIWGQTSTISTETKKVIDRIKNYQNELGLVHCSLDIARTIITCN</sequence>
<dbReference type="InterPro" id="IPR027307">
    <property type="entry name" value="WASH7"/>
</dbReference>
<dbReference type="Pfam" id="PF14744">
    <property type="entry name" value="WASH-7_mid"/>
    <property type="match status" value="1"/>
</dbReference>
<evidence type="ECO:0008006" key="6">
    <source>
        <dbReference type="Google" id="ProtNLM"/>
    </source>
</evidence>
<organism evidence="4 5">
    <name type="scientific">Papaver nudicaule</name>
    <name type="common">Iceland poppy</name>
    <dbReference type="NCBI Taxonomy" id="74823"/>
    <lineage>
        <taxon>Eukaryota</taxon>
        <taxon>Viridiplantae</taxon>
        <taxon>Streptophyta</taxon>
        <taxon>Embryophyta</taxon>
        <taxon>Tracheophyta</taxon>
        <taxon>Spermatophyta</taxon>
        <taxon>Magnoliopsida</taxon>
        <taxon>Ranunculales</taxon>
        <taxon>Papaveraceae</taxon>
        <taxon>Papaveroideae</taxon>
        <taxon>Papaver</taxon>
    </lineage>
</organism>
<dbReference type="AlphaFoldDB" id="A0AA41VCV1"/>
<dbReference type="GO" id="GO:0071203">
    <property type="term" value="C:WASH complex"/>
    <property type="evidence" value="ECO:0007669"/>
    <property type="project" value="InterPro"/>
</dbReference>
<dbReference type="Pfam" id="PF14746">
    <property type="entry name" value="WASH-7_C"/>
    <property type="match status" value="1"/>
</dbReference>
<evidence type="ECO:0000259" key="1">
    <source>
        <dbReference type="Pfam" id="PF14744"/>
    </source>
</evidence>
<feature type="domain" description="WASH complex subunit 4 N-terminal" evidence="2">
    <location>
        <begin position="41"/>
        <end position="617"/>
    </location>
</feature>
<dbReference type="PANTHER" id="PTHR31409:SF0">
    <property type="entry name" value="WASH COMPLEX SUBUNIT 4"/>
    <property type="match status" value="1"/>
</dbReference>
<gene>
    <name evidence="4" type="ORF">MKW94_022023</name>
</gene>
<dbReference type="InterPro" id="IPR028282">
    <property type="entry name" value="WASH-7_central"/>
</dbReference>
<evidence type="ECO:0000313" key="5">
    <source>
        <dbReference type="Proteomes" id="UP001177140"/>
    </source>
</evidence>
<dbReference type="Pfam" id="PF14745">
    <property type="entry name" value="WASH-4_N"/>
    <property type="match status" value="1"/>
</dbReference>
<accession>A0AA41VCV1</accession>
<feature type="domain" description="WASH complex subunit 7 C-terminal" evidence="3">
    <location>
        <begin position="961"/>
        <end position="1153"/>
    </location>
</feature>
<dbReference type="GO" id="GO:0005768">
    <property type="term" value="C:endosome"/>
    <property type="evidence" value="ECO:0007669"/>
    <property type="project" value="TreeGrafter"/>
</dbReference>
<keyword evidence="5" id="KW-1185">Reference proteome</keyword>
<evidence type="ECO:0000259" key="2">
    <source>
        <dbReference type="Pfam" id="PF14745"/>
    </source>
</evidence>
<reference evidence="4" key="1">
    <citation type="submission" date="2022-03" db="EMBL/GenBank/DDBJ databases">
        <title>A functionally conserved STORR gene fusion in Papaver species that diverged 16.8 million years ago.</title>
        <authorList>
            <person name="Catania T."/>
        </authorList>
    </citation>
    <scope>NUCLEOTIDE SEQUENCE</scope>
    <source>
        <strain evidence="4">S-191538</strain>
    </source>
</reference>
<feature type="domain" description="WASH complex subunit 7 central" evidence="1">
    <location>
        <begin position="657"/>
        <end position="939"/>
    </location>
</feature>
<dbReference type="InterPro" id="IPR028191">
    <property type="entry name" value="WASH-4_N"/>
</dbReference>
<dbReference type="PANTHER" id="PTHR31409">
    <property type="entry name" value="WASH COMPLEX SUBUNIT 4"/>
    <property type="match status" value="1"/>
</dbReference>
<comment type="caution">
    <text evidence="4">The sequence shown here is derived from an EMBL/GenBank/DDBJ whole genome shotgun (WGS) entry which is preliminary data.</text>
</comment>
<dbReference type="GO" id="GO:0007032">
    <property type="term" value="P:endosome organization"/>
    <property type="evidence" value="ECO:0007669"/>
    <property type="project" value="TreeGrafter"/>
</dbReference>
<dbReference type="GO" id="GO:0016197">
    <property type="term" value="P:endosomal transport"/>
    <property type="evidence" value="ECO:0007669"/>
    <property type="project" value="TreeGrafter"/>
</dbReference>
<dbReference type="InterPro" id="IPR028283">
    <property type="entry name" value="WASH-7_C"/>
</dbReference>
<proteinExistence type="predicted"/>
<name>A0AA41VCV1_PAPNU</name>
<evidence type="ECO:0000259" key="3">
    <source>
        <dbReference type="Pfam" id="PF14746"/>
    </source>
</evidence>
<dbReference type="Proteomes" id="UP001177140">
    <property type="component" value="Unassembled WGS sequence"/>
</dbReference>
<evidence type="ECO:0000313" key="4">
    <source>
        <dbReference type="EMBL" id="MCL7038903.1"/>
    </source>
</evidence>